<sequence length="436" mass="46842">MMPSRTTRNPSAEGRRRQSPLVGFSQILAGTAVGQIVTFLAMPVLSRLYAPELFGVLTFALSIVAVLVPVALLGFDQAVLLPRADSSVTPIATAGVSSLAVVCCILACLVLWSPLTSTIDSATRPFLAWSLPILLFVTGVVSLLAQLAIRAGRYGSIGHRNTAQSIAITASQFAFINTTRFSGFNGLVTGTLIGTSLGAVLLSPYVKRYAHSFTLRQWFQSVRRYWRFPLIFAPMTSLTLLAQQAPVLFVIYWFGVSDGGQIGMAERIVAVPLALVGMAVSSVFTGEISQAIRTDERHMVRIYLKTSMWLGVASGLVGLGLFFLAPIVLPLFLGTGWQGAAQIAQAMAIVATTRMLASPVRSVFRVLERARILVTIELSRAAFLVITIAFATTSDLDLLASLTLIFIALAVGDLISWFCGLVVVWQANSGVATIRR</sequence>
<evidence type="ECO:0000256" key="2">
    <source>
        <dbReference type="ARBA" id="ARBA00022475"/>
    </source>
</evidence>
<evidence type="ECO:0000256" key="3">
    <source>
        <dbReference type="ARBA" id="ARBA00022692"/>
    </source>
</evidence>
<feature type="transmembrane region" description="Helical" evidence="6">
    <location>
        <begin position="87"/>
        <end position="114"/>
    </location>
</feature>
<evidence type="ECO:0000256" key="4">
    <source>
        <dbReference type="ARBA" id="ARBA00022989"/>
    </source>
</evidence>
<gene>
    <name evidence="7" type="ORF">E3O10_14285</name>
</gene>
<proteinExistence type="predicted"/>
<dbReference type="Pfam" id="PF13440">
    <property type="entry name" value="Polysacc_synt_3"/>
    <property type="match status" value="1"/>
</dbReference>
<keyword evidence="3 6" id="KW-0812">Transmembrane</keyword>
<evidence type="ECO:0000256" key="1">
    <source>
        <dbReference type="ARBA" id="ARBA00004651"/>
    </source>
</evidence>
<organism evidence="7 8">
    <name type="scientific">Cryobacterium luteum</name>
    <dbReference type="NCBI Taxonomy" id="1424661"/>
    <lineage>
        <taxon>Bacteria</taxon>
        <taxon>Bacillati</taxon>
        <taxon>Actinomycetota</taxon>
        <taxon>Actinomycetes</taxon>
        <taxon>Micrococcales</taxon>
        <taxon>Microbacteriaceae</taxon>
        <taxon>Cryobacterium</taxon>
    </lineage>
</organism>
<evidence type="ECO:0000313" key="7">
    <source>
        <dbReference type="EMBL" id="TFB86357.1"/>
    </source>
</evidence>
<dbReference type="Proteomes" id="UP000297654">
    <property type="component" value="Unassembled WGS sequence"/>
</dbReference>
<evidence type="ECO:0000313" key="8">
    <source>
        <dbReference type="Proteomes" id="UP000297654"/>
    </source>
</evidence>
<evidence type="ECO:0000256" key="5">
    <source>
        <dbReference type="ARBA" id="ARBA00023136"/>
    </source>
</evidence>
<dbReference type="AlphaFoldDB" id="A0A5F0D147"/>
<feature type="transmembrane region" description="Helical" evidence="6">
    <location>
        <begin position="372"/>
        <end position="392"/>
    </location>
</feature>
<dbReference type="GO" id="GO:0005886">
    <property type="term" value="C:plasma membrane"/>
    <property type="evidence" value="ECO:0007669"/>
    <property type="project" value="UniProtKB-SubCell"/>
</dbReference>
<keyword evidence="4 6" id="KW-1133">Transmembrane helix</keyword>
<feature type="transmembrane region" description="Helical" evidence="6">
    <location>
        <begin position="227"/>
        <end position="255"/>
    </location>
</feature>
<feature type="transmembrane region" description="Helical" evidence="6">
    <location>
        <begin position="184"/>
        <end position="206"/>
    </location>
</feature>
<feature type="transmembrane region" description="Helical" evidence="6">
    <location>
        <begin position="339"/>
        <end position="360"/>
    </location>
</feature>
<keyword evidence="2" id="KW-1003">Cell membrane</keyword>
<dbReference type="InterPro" id="IPR050833">
    <property type="entry name" value="Poly_Biosynth_Transport"/>
</dbReference>
<name>A0A5F0D147_9MICO</name>
<dbReference type="PANTHER" id="PTHR30250">
    <property type="entry name" value="PST FAMILY PREDICTED COLANIC ACID TRANSPORTER"/>
    <property type="match status" value="1"/>
</dbReference>
<feature type="transmembrane region" description="Helical" evidence="6">
    <location>
        <begin position="309"/>
        <end position="333"/>
    </location>
</feature>
<feature type="transmembrane region" description="Helical" evidence="6">
    <location>
        <begin position="21"/>
        <end position="41"/>
    </location>
</feature>
<reference evidence="7 8" key="1">
    <citation type="submission" date="2019-03" db="EMBL/GenBank/DDBJ databases">
        <title>Genomics of glacier-inhabiting Cryobacterium strains.</title>
        <authorList>
            <person name="Liu Q."/>
            <person name="Xin Y.-H."/>
        </authorList>
    </citation>
    <scope>NUCLEOTIDE SEQUENCE [LARGE SCALE GENOMIC DNA]</scope>
    <source>
        <strain evidence="7 8">Hh15</strain>
    </source>
</reference>
<keyword evidence="8" id="KW-1185">Reference proteome</keyword>
<dbReference type="EMBL" id="SOFF01000034">
    <property type="protein sequence ID" value="TFB86357.1"/>
    <property type="molecule type" value="Genomic_DNA"/>
</dbReference>
<comment type="caution">
    <text evidence="7">The sequence shown here is derived from an EMBL/GenBank/DDBJ whole genome shotgun (WGS) entry which is preliminary data.</text>
</comment>
<comment type="subcellular location">
    <subcellularLocation>
        <location evidence="1">Cell membrane</location>
        <topology evidence="1">Multi-pass membrane protein</topology>
    </subcellularLocation>
</comment>
<feature type="transmembrane region" description="Helical" evidence="6">
    <location>
        <begin position="267"/>
        <end position="288"/>
    </location>
</feature>
<feature type="transmembrane region" description="Helical" evidence="6">
    <location>
        <begin position="398"/>
        <end position="425"/>
    </location>
</feature>
<keyword evidence="5 6" id="KW-0472">Membrane</keyword>
<feature type="transmembrane region" description="Helical" evidence="6">
    <location>
        <begin position="126"/>
        <end position="149"/>
    </location>
</feature>
<accession>A0A5F0D147</accession>
<dbReference type="PANTHER" id="PTHR30250:SF11">
    <property type="entry name" value="O-ANTIGEN TRANSPORTER-RELATED"/>
    <property type="match status" value="1"/>
</dbReference>
<feature type="transmembrane region" description="Helical" evidence="6">
    <location>
        <begin position="53"/>
        <end position="75"/>
    </location>
</feature>
<evidence type="ECO:0000256" key="6">
    <source>
        <dbReference type="SAM" id="Phobius"/>
    </source>
</evidence>
<protein>
    <submittedName>
        <fullName evidence="7">Lipopolysaccharide biosynthesis protein</fullName>
    </submittedName>
</protein>
<dbReference type="OrthoDB" id="3831435at2"/>